<feature type="compositionally biased region" description="Basic and acidic residues" evidence="4">
    <location>
        <begin position="756"/>
        <end position="765"/>
    </location>
</feature>
<feature type="region of interest" description="Disordered" evidence="4">
    <location>
        <begin position="686"/>
        <end position="787"/>
    </location>
</feature>
<comment type="similarity">
    <text evidence="2">Belongs to the NOC2 family.</text>
</comment>
<evidence type="ECO:0000313" key="5">
    <source>
        <dbReference type="EnsemblMetazoa" id="XP_014262216.1"/>
    </source>
</evidence>
<proteinExistence type="inferred from homology"/>
<evidence type="ECO:0000256" key="1">
    <source>
        <dbReference type="ARBA" id="ARBA00004123"/>
    </source>
</evidence>
<dbReference type="InterPro" id="IPR005343">
    <property type="entry name" value="Noc2"/>
</dbReference>
<evidence type="ECO:0000313" key="6">
    <source>
        <dbReference type="Proteomes" id="UP000494040"/>
    </source>
</evidence>
<dbReference type="Pfam" id="PF03715">
    <property type="entry name" value="Noc2"/>
    <property type="match status" value="1"/>
</dbReference>
<dbReference type="OMA" id="GCLRYYL"/>
<evidence type="ECO:0008006" key="7">
    <source>
        <dbReference type="Google" id="ProtNLM"/>
    </source>
</evidence>
<evidence type="ECO:0000256" key="2">
    <source>
        <dbReference type="ARBA" id="ARBA00005907"/>
    </source>
</evidence>
<dbReference type="GO" id="GO:0003714">
    <property type="term" value="F:transcription corepressor activity"/>
    <property type="evidence" value="ECO:0007669"/>
    <property type="project" value="TreeGrafter"/>
</dbReference>
<dbReference type="GO" id="GO:0030691">
    <property type="term" value="C:Noc2p-Noc3p complex"/>
    <property type="evidence" value="ECO:0007669"/>
    <property type="project" value="TreeGrafter"/>
</dbReference>
<dbReference type="PANTHER" id="PTHR12687">
    <property type="entry name" value="NUCLEOLAR COMPLEX 2 AND RAD4-RELATED"/>
    <property type="match status" value="1"/>
</dbReference>
<feature type="compositionally biased region" description="Acidic residues" evidence="4">
    <location>
        <begin position="44"/>
        <end position="137"/>
    </location>
</feature>
<gene>
    <name evidence="5" type="primary">106674163</name>
</gene>
<dbReference type="KEGG" id="clec:106674163"/>
<organism evidence="5 6">
    <name type="scientific">Cimex lectularius</name>
    <name type="common">Bed bug</name>
    <name type="synonym">Acanthia lectularia</name>
    <dbReference type="NCBI Taxonomy" id="79782"/>
    <lineage>
        <taxon>Eukaryota</taxon>
        <taxon>Metazoa</taxon>
        <taxon>Ecdysozoa</taxon>
        <taxon>Arthropoda</taxon>
        <taxon>Hexapoda</taxon>
        <taxon>Insecta</taxon>
        <taxon>Pterygota</taxon>
        <taxon>Neoptera</taxon>
        <taxon>Paraneoptera</taxon>
        <taxon>Hemiptera</taxon>
        <taxon>Heteroptera</taxon>
        <taxon>Panheteroptera</taxon>
        <taxon>Cimicomorpha</taxon>
        <taxon>Cimicidae</taxon>
        <taxon>Cimex</taxon>
    </lineage>
</organism>
<accession>A0A8I6SAQ7</accession>
<feature type="region of interest" description="Disordered" evidence="4">
    <location>
        <begin position="1"/>
        <end position="150"/>
    </location>
</feature>
<dbReference type="PANTHER" id="PTHR12687:SF4">
    <property type="entry name" value="NUCLEOLAR COMPLEX PROTEIN 2 HOMOLOG"/>
    <property type="match status" value="1"/>
</dbReference>
<feature type="compositionally biased region" description="Basic residues" evidence="4">
    <location>
        <begin position="744"/>
        <end position="755"/>
    </location>
</feature>
<dbReference type="GO" id="GO:0005730">
    <property type="term" value="C:nucleolus"/>
    <property type="evidence" value="ECO:0007669"/>
    <property type="project" value="TreeGrafter"/>
</dbReference>
<feature type="compositionally biased region" description="Acidic residues" evidence="4">
    <location>
        <begin position="725"/>
        <end position="738"/>
    </location>
</feature>
<feature type="compositionally biased region" description="Acidic residues" evidence="4">
    <location>
        <begin position="766"/>
        <end position="787"/>
    </location>
</feature>
<dbReference type="GO" id="GO:0042393">
    <property type="term" value="F:histone binding"/>
    <property type="evidence" value="ECO:0007669"/>
    <property type="project" value="TreeGrafter"/>
</dbReference>
<protein>
    <recommendedName>
        <fullName evidence="7">Nucleolar complex protein 2 homolog</fullName>
    </recommendedName>
</protein>
<evidence type="ECO:0000256" key="3">
    <source>
        <dbReference type="ARBA" id="ARBA00023242"/>
    </source>
</evidence>
<dbReference type="AlphaFoldDB" id="A0A8I6SAQ7"/>
<keyword evidence="3" id="KW-0539">Nucleus</keyword>
<dbReference type="GO" id="GO:0030690">
    <property type="term" value="C:Noc1p-Noc2p complex"/>
    <property type="evidence" value="ECO:0007669"/>
    <property type="project" value="TreeGrafter"/>
</dbReference>
<dbReference type="GO" id="GO:0005654">
    <property type="term" value="C:nucleoplasm"/>
    <property type="evidence" value="ECO:0007669"/>
    <property type="project" value="TreeGrafter"/>
</dbReference>
<reference evidence="5" key="1">
    <citation type="submission" date="2022-01" db="UniProtKB">
        <authorList>
            <consortium name="EnsemblMetazoa"/>
        </authorList>
    </citation>
    <scope>IDENTIFICATION</scope>
</reference>
<comment type="subcellular location">
    <subcellularLocation>
        <location evidence="1">Nucleus</location>
    </subcellularLocation>
</comment>
<dbReference type="Proteomes" id="UP000494040">
    <property type="component" value="Unassembled WGS sequence"/>
</dbReference>
<feature type="compositionally biased region" description="Acidic residues" evidence="4">
    <location>
        <begin position="189"/>
        <end position="203"/>
    </location>
</feature>
<keyword evidence="6" id="KW-1185">Reference proteome</keyword>
<dbReference type="OrthoDB" id="10266662at2759"/>
<sequence length="787" mass="89267">MKSKGKKQTVKSNGFAKKPSKSVHTEQDEGTDDDTSDQLGQESSGDDEIEVQDDDAEESSLDGDDGGDELSQEGDGDDGGDELSQEGDGDDDDDDGGDELSQEGDGDDDDDGGDELSQEGDGHDDDDGNISTDDDWLESTQHKKALSNLQNTDPEFYQFLQENDKKLLQFQESDSDEGDDEDKLHVPPDELEGDSEESDYEVEGGEKKDKNVVTLSMLKQWREDLVSNPSSQSINKVMELFHAALDRVIGEDTSVYKVEGSAVFNTVIEMCVMNLQPAIVNFLKLTPTSIKNPEKSKRWVKVKSSLQLYFKDLFKLLEGVASEHIMTVMLKHLHSFCSFVACFPKLSKLAVKNLTRLWSTGEETVRVLAYLCILRLTTLQKSSLLNTALKHMYIAYIHGCKFVSATTLPQINFMKQTLVDMYSLDPQLSYEHAFLYIRQLAIHLRNAITIHKKESFQTVYNWQYIHSLRLWIDLMCVSQDSPELKQLVFPLVQIILGCVKLIPTAQYIPLRFHCIQMLIKLGRETSIYIPVMPLILESLSKANLNKQMKKASMKPFDFTFVLRLSKSAMTETAFTDAVVEYVFQLLIEACASYSHMIGSPDLFIPVIIQLKTFLKDCTIPKYSSKLKQALVKIEENSKLIDSKRSKLTLNLHETEKIKAFETEMKANGTPLQKYWEEVRKSSAITRAKQATKNEKIAKDGMPEMLKIKRRTKTKSEDEGPAELFPSDESDFEFPDIDNPDDKVKKQKKKEKKKVSKKESNESLVKEEDDMDFEDEEDLVEELDLNKF</sequence>
<feature type="compositionally biased region" description="Basic and acidic residues" evidence="4">
    <location>
        <begin position="691"/>
        <end position="701"/>
    </location>
</feature>
<dbReference type="EnsemblMetazoa" id="XM_014406730.2">
    <property type="protein sequence ID" value="XP_014262216.1"/>
    <property type="gene ID" value="LOC106674163"/>
</dbReference>
<feature type="region of interest" description="Disordered" evidence="4">
    <location>
        <begin position="172"/>
        <end position="207"/>
    </location>
</feature>
<dbReference type="GO" id="GO:0000122">
    <property type="term" value="P:negative regulation of transcription by RNA polymerase II"/>
    <property type="evidence" value="ECO:0007669"/>
    <property type="project" value="TreeGrafter"/>
</dbReference>
<dbReference type="GO" id="GO:0042273">
    <property type="term" value="P:ribosomal large subunit biogenesis"/>
    <property type="evidence" value="ECO:0007669"/>
    <property type="project" value="TreeGrafter"/>
</dbReference>
<evidence type="ECO:0000256" key="4">
    <source>
        <dbReference type="SAM" id="MobiDB-lite"/>
    </source>
</evidence>
<name>A0A8I6SAQ7_CIMLE</name>